<dbReference type="PANTHER" id="PTHR21015">
    <property type="entry name" value="UDP-N-ACETYLGLUCOSAMINE--N-ACETYLMURAMYL-(PENTAPEPTIDE) PYROPHOSPHORYL-UNDECAPRENOL N-ACETYLGLUCOSAMINE TRANSFERASE 1"/>
    <property type="match status" value="1"/>
</dbReference>
<dbReference type="Proteomes" id="UP001606305">
    <property type="component" value="Unassembled WGS sequence"/>
</dbReference>
<protein>
    <submittedName>
        <fullName evidence="2">Glycosyltransferase</fullName>
    </submittedName>
</protein>
<accession>A0ABW7G1A5</accession>
<comment type="caution">
    <text evidence="2">The sequence shown here is derived from an EMBL/GenBank/DDBJ whole genome shotgun (WGS) entry which is preliminary data.</text>
</comment>
<dbReference type="InterPro" id="IPR010610">
    <property type="entry name" value="EryCIII-like_C"/>
</dbReference>
<dbReference type="PANTHER" id="PTHR21015:SF22">
    <property type="entry name" value="GLYCOSYLTRANSFERASE"/>
    <property type="match status" value="1"/>
</dbReference>
<organism evidence="2 3">
    <name type="scientific">Pelomonas nitida</name>
    <dbReference type="NCBI Taxonomy" id="3299027"/>
    <lineage>
        <taxon>Bacteria</taxon>
        <taxon>Pseudomonadati</taxon>
        <taxon>Pseudomonadota</taxon>
        <taxon>Betaproteobacteria</taxon>
        <taxon>Burkholderiales</taxon>
        <taxon>Sphaerotilaceae</taxon>
        <taxon>Roseateles</taxon>
    </lineage>
</organism>
<name>A0ABW7G1A5_9BURK</name>
<reference evidence="2 3" key="1">
    <citation type="submission" date="2024-09" db="EMBL/GenBank/DDBJ databases">
        <title>Novel species of the genus Pelomonas and Roseateles isolated from streams.</title>
        <authorList>
            <person name="Lu H."/>
        </authorList>
    </citation>
    <scope>NUCLEOTIDE SEQUENCE [LARGE SCALE GENOMIC DNA]</scope>
    <source>
        <strain evidence="2 3">BYS96W</strain>
    </source>
</reference>
<dbReference type="RefSeq" id="WP_394486344.1">
    <property type="nucleotide sequence ID" value="NZ_JBIGIA010000001.1"/>
</dbReference>
<feature type="domain" description="Erythromycin biosynthesis protein CIII-like C-terminal" evidence="1">
    <location>
        <begin position="284"/>
        <end position="383"/>
    </location>
</feature>
<evidence type="ECO:0000313" key="3">
    <source>
        <dbReference type="Proteomes" id="UP001606305"/>
    </source>
</evidence>
<gene>
    <name evidence="2" type="ORF">ACG00X_02500</name>
</gene>
<dbReference type="SUPFAM" id="SSF53756">
    <property type="entry name" value="UDP-Glycosyltransferase/glycogen phosphorylase"/>
    <property type="match status" value="1"/>
</dbReference>
<keyword evidence="3" id="KW-1185">Reference proteome</keyword>
<dbReference type="Gene3D" id="3.40.50.2000">
    <property type="entry name" value="Glycogen Phosphorylase B"/>
    <property type="match status" value="2"/>
</dbReference>
<dbReference type="Pfam" id="PF06722">
    <property type="entry name" value="EryCIII-like_C"/>
    <property type="match status" value="1"/>
</dbReference>
<evidence type="ECO:0000259" key="1">
    <source>
        <dbReference type="Pfam" id="PF06722"/>
    </source>
</evidence>
<dbReference type="EMBL" id="JBIGIA010000001">
    <property type="protein sequence ID" value="MFG6455692.1"/>
    <property type="molecule type" value="Genomic_DNA"/>
</dbReference>
<proteinExistence type="predicted"/>
<sequence length="407" mass="43923">MRRKLLFVAEGVSLAHVARPTVLAGAVDRQAYDIAFASNGQFPVCAPSPDWELHPLESIDPATFLERLGRGKPVYTEAELTAYINADIALLQKAKPDCVIGDFRLSLTIAARLVGVPLMSLCNAHWSPYATATKMFAPDIPIARLLSFGLFDKIFRLAWPMASKSHCAAINKIRKQQGIPSYSSLQEYYCDGDMVLYADIPSLTPTSGAPATHQYIGPIVWSPAMARPAWWNEAMSSPEPRVYITLGSTGSVDLLPTIVEACLAEGFACIVATAGRQAFDSKHPKVWAASYLPGVDAAQIASLVICNGGSATAFQSLAVGRPVLGICSNLDQVLTMTRIQDAGAGTFLRAGETTPAKLRTALRAIATQPNYGMRAAALQREMAECAPAQRFPMLLRRMLGREPAQAR</sequence>
<evidence type="ECO:0000313" key="2">
    <source>
        <dbReference type="EMBL" id="MFG6455692.1"/>
    </source>
</evidence>